<evidence type="ECO:0000256" key="2">
    <source>
        <dbReference type="SAM" id="MobiDB-lite"/>
    </source>
</evidence>
<accession>A0A9X7GX81</accession>
<dbReference type="Pfam" id="PF06810">
    <property type="entry name" value="Phage_scaffold"/>
    <property type="match status" value="1"/>
</dbReference>
<gene>
    <name evidence="3" type="ORF">COC69_05775</name>
</gene>
<feature type="compositionally biased region" description="Basic and acidic residues" evidence="2">
    <location>
        <begin position="141"/>
        <end position="158"/>
    </location>
</feature>
<evidence type="ECO:0000313" key="4">
    <source>
        <dbReference type="Proteomes" id="UP000224203"/>
    </source>
</evidence>
<dbReference type="InterPro" id="IPR009636">
    <property type="entry name" value="SCAF"/>
</dbReference>
<feature type="coiled-coil region" evidence="1">
    <location>
        <begin position="40"/>
        <end position="94"/>
    </location>
</feature>
<name>A0A9X7GX81_BACCE</name>
<reference evidence="3 4" key="1">
    <citation type="submission" date="2017-09" db="EMBL/GenBank/DDBJ databases">
        <title>Large-scale bioinformatics analysis of Bacillus genomes uncovers conserved roles of natural products in bacterial physiology.</title>
        <authorList>
            <consortium name="Agbiome Team Llc"/>
            <person name="Bleich R.M."/>
            <person name="Grubbs K.J."/>
            <person name="Santa Maria K.C."/>
            <person name="Allen S.E."/>
            <person name="Farag S."/>
            <person name="Shank E.A."/>
            <person name="Bowers A."/>
        </authorList>
    </citation>
    <scope>NUCLEOTIDE SEQUENCE [LARGE SCALE GENOMIC DNA]</scope>
    <source>
        <strain evidence="3 4">AFS041711</strain>
    </source>
</reference>
<sequence length="200" mass="22364">MWEFIKEILAKHTDAETGKIDIEAVMKAINEESPKHAVPKEQYNKQADQLKQLTEDLKSAQDSTATSEELQQKLDEAVQKAEAAETARLDLEKSTALKDLLTQKGAKDPEYAAYKLGELEYKDGKFTDFDNKFKDFEKSYPDQFKEAEPDDKLKDGFKPLDNGLKGGQPQTTYTMDDIGSMTADEINSNWDAIAASNGGN</sequence>
<dbReference type="EMBL" id="NULI01000033">
    <property type="protein sequence ID" value="PGS81639.1"/>
    <property type="molecule type" value="Genomic_DNA"/>
</dbReference>
<organism evidence="3 4">
    <name type="scientific">Bacillus cereus</name>
    <dbReference type="NCBI Taxonomy" id="1396"/>
    <lineage>
        <taxon>Bacteria</taxon>
        <taxon>Bacillati</taxon>
        <taxon>Bacillota</taxon>
        <taxon>Bacilli</taxon>
        <taxon>Bacillales</taxon>
        <taxon>Bacillaceae</taxon>
        <taxon>Bacillus</taxon>
        <taxon>Bacillus cereus group</taxon>
    </lineage>
</organism>
<dbReference type="Proteomes" id="UP000224203">
    <property type="component" value="Unassembled WGS sequence"/>
</dbReference>
<keyword evidence="1" id="KW-0175">Coiled coil</keyword>
<dbReference type="RefSeq" id="WP_098782365.1">
    <property type="nucleotide sequence ID" value="NZ_NULI01000033.1"/>
</dbReference>
<feature type="region of interest" description="Disordered" evidence="2">
    <location>
        <begin position="141"/>
        <end position="175"/>
    </location>
</feature>
<dbReference type="AlphaFoldDB" id="A0A9X7GX81"/>
<evidence type="ECO:0000313" key="3">
    <source>
        <dbReference type="EMBL" id="PGS81639.1"/>
    </source>
</evidence>
<evidence type="ECO:0000256" key="1">
    <source>
        <dbReference type="SAM" id="Coils"/>
    </source>
</evidence>
<comment type="caution">
    <text evidence="3">The sequence shown here is derived from an EMBL/GenBank/DDBJ whole genome shotgun (WGS) entry which is preliminary data.</text>
</comment>
<proteinExistence type="predicted"/>
<protein>
    <submittedName>
        <fullName evidence="3">Scaffolding protein</fullName>
    </submittedName>
</protein>